<dbReference type="Pfam" id="PF01135">
    <property type="entry name" value="PCMT"/>
    <property type="match status" value="1"/>
</dbReference>
<dbReference type="InterPro" id="IPR000682">
    <property type="entry name" value="PCMT"/>
</dbReference>
<dbReference type="InterPro" id="IPR029063">
    <property type="entry name" value="SAM-dependent_MTases_sf"/>
</dbReference>
<dbReference type="Proteomes" id="UP000252107">
    <property type="component" value="Unassembled WGS sequence"/>
</dbReference>
<name>A0A367QW85_9NOSO</name>
<keyword evidence="5" id="KW-0963">Cytoplasm</keyword>
<dbReference type="GO" id="GO:0032259">
    <property type="term" value="P:methylation"/>
    <property type="evidence" value="ECO:0007669"/>
    <property type="project" value="UniProtKB-KW"/>
</dbReference>
<dbReference type="AlphaFoldDB" id="A0A367QW85"/>
<protein>
    <recommendedName>
        <fullName evidence="4">Protein-L-isoaspartate O-methyltransferase</fullName>
        <ecNumber evidence="3">2.1.1.77</ecNumber>
    </recommendedName>
    <alternativeName>
        <fullName evidence="11">L-isoaspartyl protein carboxyl methyltransferase</fullName>
    </alternativeName>
    <alternativeName>
        <fullName evidence="9">Protein L-isoaspartyl methyltransferase</fullName>
    </alternativeName>
    <alternativeName>
        <fullName evidence="10">Protein-beta-aspartate methyltransferase</fullName>
    </alternativeName>
</protein>
<evidence type="ECO:0000256" key="2">
    <source>
        <dbReference type="ARBA" id="ARBA00005369"/>
    </source>
</evidence>
<dbReference type="SUPFAM" id="SSF53335">
    <property type="entry name" value="S-adenosyl-L-methionine-dependent methyltransferases"/>
    <property type="match status" value="1"/>
</dbReference>
<accession>A0A367QW85</accession>
<dbReference type="EMBL" id="LXQD01000298">
    <property type="protein sequence ID" value="RCJ28478.1"/>
    <property type="molecule type" value="Genomic_DNA"/>
</dbReference>
<evidence type="ECO:0000256" key="4">
    <source>
        <dbReference type="ARBA" id="ARBA00013346"/>
    </source>
</evidence>
<sequence length="181" mass="19989">MQEAIEIGTTHRQNIWYVFVIPASFLPFPIRRTHVFLPDILAEKVYKDDAIVTKYLDGKPVSSSSQPAVMAIMLEQLDLQRGDRVLEIGAGTGYNAALIAHIVGESGQVIAIDIDEDIVQAAQMHLAEAGFEQVKVICADGRFGYPSAVPYDRIILTVAAWDIAIAWQEQLKPQGKLNVEN</sequence>
<dbReference type="CDD" id="cd02440">
    <property type="entry name" value="AdoMet_MTases"/>
    <property type="match status" value="1"/>
</dbReference>
<dbReference type="GO" id="GO:0004719">
    <property type="term" value="F:protein-L-isoaspartate (D-aspartate) O-methyltransferase activity"/>
    <property type="evidence" value="ECO:0007669"/>
    <property type="project" value="UniProtKB-EC"/>
</dbReference>
<keyword evidence="6" id="KW-0489">Methyltransferase</keyword>
<reference evidence="12" key="1">
    <citation type="submission" date="2016-04" db="EMBL/GenBank/DDBJ databases">
        <authorList>
            <person name="Tabuchi Yagui T.R."/>
        </authorList>
    </citation>
    <scope>NUCLEOTIDE SEQUENCE [LARGE SCALE GENOMIC DNA]</scope>
    <source>
        <strain evidence="12">NIES-26</strain>
    </source>
</reference>
<comment type="similarity">
    <text evidence="2">Belongs to the methyltransferase superfamily. L-isoaspartyl/D-aspartyl protein methyltransferase family.</text>
</comment>
<evidence type="ECO:0000313" key="12">
    <source>
        <dbReference type="EMBL" id="RCJ28478.1"/>
    </source>
</evidence>
<evidence type="ECO:0000256" key="9">
    <source>
        <dbReference type="ARBA" id="ARBA00030757"/>
    </source>
</evidence>
<evidence type="ECO:0000256" key="11">
    <source>
        <dbReference type="ARBA" id="ARBA00031350"/>
    </source>
</evidence>
<organism evidence="12 13">
    <name type="scientific">Nostoc minutum NIES-26</name>
    <dbReference type="NCBI Taxonomy" id="1844469"/>
    <lineage>
        <taxon>Bacteria</taxon>
        <taxon>Bacillati</taxon>
        <taxon>Cyanobacteriota</taxon>
        <taxon>Cyanophyceae</taxon>
        <taxon>Nostocales</taxon>
        <taxon>Nostocaceae</taxon>
        <taxon>Nostoc</taxon>
    </lineage>
</organism>
<dbReference type="GO" id="GO:0005737">
    <property type="term" value="C:cytoplasm"/>
    <property type="evidence" value="ECO:0007669"/>
    <property type="project" value="UniProtKB-SubCell"/>
</dbReference>
<dbReference type="EC" id="2.1.1.77" evidence="3"/>
<comment type="subcellular location">
    <subcellularLocation>
        <location evidence="1">Cytoplasm</location>
    </subcellularLocation>
</comment>
<dbReference type="PANTHER" id="PTHR11579">
    <property type="entry name" value="PROTEIN-L-ISOASPARTATE O-METHYLTRANSFERASE"/>
    <property type="match status" value="1"/>
</dbReference>
<gene>
    <name evidence="12" type="ORF">A6770_23740</name>
</gene>
<evidence type="ECO:0000256" key="10">
    <source>
        <dbReference type="ARBA" id="ARBA00031323"/>
    </source>
</evidence>
<dbReference type="PANTHER" id="PTHR11579:SF0">
    <property type="entry name" value="PROTEIN-L-ISOASPARTATE(D-ASPARTATE) O-METHYLTRANSFERASE"/>
    <property type="match status" value="1"/>
</dbReference>
<evidence type="ECO:0000256" key="3">
    <source>
        <dbReference type="ARBA" id="ARBA00011890"/>
    </source>
</evidence>
<evidence type="ECO:0000313" key="13">
    <source>
        <dbReference type="Proteomes" id="UP000252107"/>
    </source>
</evidence>
<proteinExistence type="inferred from homology"/>
<keyword evidence="8" id="KW-0949">S-adenosyl-L-methionine</keyword>
<keyword evidence="7" id="KW-0808">Transferase</keyword>
<keyword evidence="13" id="KW-1185">Reference proteome</keyword>
<comment type="caution">
    <text evidence="12">The sequence shown here is derived from an EMBL/GenBank/DDBJ whole genome shotgun (WGS) entry which is preliminary data.</text>
</comment>
<dbReference type="Gene3D" id="3.40.50.150">
    <property type="entry name" value="Vaccinia Virus protein VP39"/>
    <property type="match status" value="1"/>
</dbReference>
<evidence type="ECO:0000256" key="6">
    <source>
        <dbReference type="ARBA" id="ARBA00022603"/>
    </source>
</evidence>
<evidence type="ECO:0000256" key="5">
    <source>
        <dbReference type="ARBA" id="ARBA00022490"/>
    </source>
</evidence>
<evidence type="ECO:0000256" key="1">
    <source>
        <dbReference type="ARBA" id="ARBA00004496"/>
    </source>
</evidence>
<evidence type="ECO:0000256" key="8">
    <source>
        <dbReference type="ARBA" id="ARBA00022691"/>
    </source>
</evidence>
<evidence type="ECO:0000256" key="7">
    <source>
        <dbReference type="ARBA" id="ARBA00022679"/>
    </source>
</evidence>